<keyword evidence="2" id="KW-0645">Protease</keyword>
<evidence type="ECO:0000256" key="3">
    <source>
        <dbReference type="ARBA" id="ARBA00022801"/>
    </source>
</evidence>
<dbReference type="EMBL" id="AF041819">
    <property type="protein sequence ID" value="AAB96954.1"/>
    <property type="molecule type" value="Genomic_DNA"/>
</dbReference>
<dbReference type="Pfam" id="PF00877">
    <property type="entry name" value="NLPC_P60"/>
    <property type="match status" value="1"/>
</dbReference>
<accession>O52585</accession>
<dbReference type="InterPro" id="IPR038765">
    <property type="entry name" value="Papain-like_cys_pep_sf"/>
</dbReference>
<evidence type="ECO:0000259" key="7">
    <source>
        <dbReference type="PROSITE" id="PS51935"/>
    </source>
</evidence>
<dbReference type="Gene3D" id="3.90.1720.10">
    <property type="entry name" value="endopeptidase domain like (from Nostoc punctiforme)"/>
    <property type="match status" value="1"/>
</dbReference>
<name>O52585_MYCTB</name>
<evidence type="ECO:0000256" key="2">
    <source>
        <dbReference type="ARBA" id="ARBA00022670"/>
    </source>
</evidence>
<feature type="compositionally biased region" description="Low complexity" evidence="5">
    <location>
        <begin position="196"/>
        <end position="222"/>
    </location>
</feature>
<feature type="chain" id="PRO_5038500536" description="NlpC/P60 domain-containing protein" evidence="6">
    <location>
        <begin position="30"/>
        <end position="259"/>
    </location>
</feature>
<dbReference type="SUPFAM" id="SSF54001">
    <property type="entry name" value="Cysteine proteinases"/>
    <property type="match status" value="1"/>
</dbReference>
<evidence type="ECO:0000256" key="1">
    <source>
        <dbReference type="ARBA" id="ARBA00007074"/>
    </source>
</evidence>
<comment type="similarity">
    <text evidence="1">Belongs to the peptidase C40 family.</text>
</comment>
<dbReference type="NCBIfam" id="NF033743">
    <property type="entry name" value="NlpC_inact_RipD"/>
    <property type="match status" value="1"/>
</dbReference>
<keyword evidence="4" id="KW-0788">Thiol protease</keyword>
<keyword evidence="3" id="KW-0378">Hydrolase</keyword>
<organism evidence="8">
    <name type="scientific">Mycobacterium tuberculosis variant bovis BCG</name>
    <name type="common">BCG</name>
    <dbReference type="NCBI Taxonomy" id="33892"/>
    <lineage>
        <taxon>Bacteria</taxon>
        <taxon>Bacillati</taxon>
        <taxon>Actinomycetota</taxon>
        <taxon>Actinomycetes</taxon>
        <taxon>Mycobacteriales</taxon>
        <taxon>Mycobacteriaceae</taxon>
        <taxon>Mycobacterium</taxon>
        <taxon>Mycobacterium tuberculosis complex</taxon>
    </lineage>
</organism>
<feature type="signal peptide" evidence="6">
    <location>
        <begin position="1"/>
        <end position="29"/>
    </location>
</feature>
<reference evidence="8" key="1">
    <citation type="submission" date="1998-01" db="EMBL/GenBank/DDBJ databases">
        <title>Cloning, sequencing, and identification of Mycobacterium bovis BCG biotin biosynthetic genes by complementing two Mycobacterium smegmatis biotin mutants.</title>
        <authorList>
            <person name="Yu S."/>
            <person name="Jacobs W.R.Jr."/>
        </authorList>
    </citation>
    <scope>NUCLEOTIDE SEQUENCE</scope>
    <source>
        <strain evidence="8">Pasteur</strain>
    </source>
</reference>
<dbReference type="PANTHER" id="PTHR47359">
    <property type="entry name" value="PEPTIDOGLYCAN DL-ENDOPEPTIDASE CWLO"/>
    <property type="match status" value="1"/>
</dbReference>
<dbReference type="GO" id="GO:0008234">
    <property type="term" value="F:cysteine-type peptidase activity"/>
    <property type="evidence" value="ECO:0007669"/>
    <property type="project" value="UniProtKB-KW"/>
</dbReference>
<dbReference type="AlphaFoldDB" id="O52585"/>
<dbReference type="PROSITE" id="PS51935">
    <property type="entry name" value="NLPC_P60"/>
    <property type="match status" value="1"/>
</dbReference>
<feature type="compositionally biased region" description="Basic residues" evidence="5">
    <location>
        <begin position="173"/>
        <end position="195"/>
    </location>
</feature>
<evidence type="ECO:0000256" key="4">
    <source>
        <dbReference type="ARBA" id="ARBA00022807"/>
    </source>
</evidence>
<evidence type="ECO:0000256" key="6">
    <source>
        <dbReference type="SAM" id="SignalP"/>
    </source>
</evidence>
<feature type="domain" description="NlpC/P60" evidence="7">
    <location>
        <begin position="40"/>
        <end position="174"/>
    </location>
</feature>
<dbReference type="InterPro" id="IPR000064">
    <property type="entry name" value="NLP_P60_dom"/>
</dbReference>
<evidence type="ECO:0000313" key="8">
    <source>
        <dbReference type="EMBL" id="AAB96954.1"/>
    </source>
</evidence>
<dbReference type="GO" id="GO:0006508">
    <property type="term" value="P:proteolysis"/>
    <property type="evidence" value="ECO:0007669"/>
    <property type="project" value="UniProtKB-KW"/>
</dbReference>
<dbReference type="PANTHER" id="PTHR47359:SF3">
    <property type="entry name" value="NLP_P60 DOMAIN-CONTAINING PROTEIN-RELATED"/>
    <property type="match status" value="1"/>
</dbReference>
<dbReference type="InterPro" id="IPR051794">
    <property type="entry name" value="PG_Endopeptidase_C40"/>
</dbReference>
<protein>
    <recommendedName>
        <fullName evidence="7">NlpC/P60 domain-containing protein</fullName>
    </recommendedName>
</protein>
<feature type="region of interest" description="Disordered" evidence="5">
    <location>
        <begin position="160"/>
        <end position="222"/>
    </location>
</feature>
<proteinExistence type="inferred from homology"/>
<sequence>MKRSMKSGSFAIGLAMMLAPMVAAPGLAAADPATRPVDYQQITDVVIARGLSQRGVPFSWAGGGISGPTRGTGTGINTVGFDASGLIQYAYAGAGLKLPRSSGQMYKVGQKVLPQQARKGDLIFYGPEGTQSVALYLGKGQMLEVGDVVQVSPVRTNGMTPYLVGFSGPSRRPSNRRRSSQRRSSKRPSSKRPSKGARPTGAGPTGAGPASARPASARPAASLRHRALTLTVPLAFSPPKPASCFPLLSARSRRLVWVN</sequence>
<keyword evidence="6" id="KW-0732">Signal</keyword>
<evidence type="ECO:0000256" key="5">
    <source>
        <dbReference type="SAM" id="MobiDB-lite"/>
    </source>
</evidence>